<dbReference type="STRING" id="47839.BN973_02547"/>
<evidence type="ECO:0000313" key="3">
    <source>
        <dbReference type="EMBL" id="CDO88183.1"/>
    </source>
</evidence>
<feature type="domain" description="HNH nuclease" evidence="2">
    <location>
        <begin position="329"/>
        <end position="381"/>
    </location>
</feature>
<name>A0A024JY74_9MYCO</name>
<dbReference type="eggNOG" id="COG1403">
    <property type="taxonomic scope" value="Bacteria"/>
</dbReference>
<accession>A0A024JY74</accession>
<feature type="compositionally biased region" description="Pro residues" evidence="1">
    <location>
        <begin position="482"/>
        <end position="494"/>
    </location>
</feature>
<reference evidence="4 5" key="3">
    <citation type="submission" date="2016-01" db="EMBL/GenBank/DDBJ databases">
        <title>The new phylogeny of the genus Mycobacterium.</title>
        <authorList>
            <person name="Tarcisio F."/>
            <person name="Conor M."/>
            <person name="Antonella G."/>
            <person name="Elisabetta G."/>
            <person name="Giulia F.S."/>
            <person name="Sara T."/>
            <person name="Anna F."/>
            <person name="Clotilde B."/>
            <person name="Roberto B."/>
            <person name="Veronica D.S."/>
            <person name="Fabio R."/>
            <person name="Monica P."/>
            <person name="Olivier J."/>
            <person name="Enrico T."/>
            <person name="Nicola S."/>
        </authorList>
    </citation>
    <scope>NUCLEOTIDE SEQUENCE [LARGE SCALE GENOMIC DNA]</scope>
    <source>
        <strain evidence="4 5">DSM 44626</strain>
    </source>
</reference>
<keyword evidence="5" id="KW-1185">Reference proteome</keyword>
<dbReference type="EMBL" id="HG964446">
    <property type="protein sequence ID" value="CDO88183.1"/>
    <property type="molecule type" value="Genomic_DNA"/>
</dbReference>
<sequence length="494" mass="53815">MRSSRAEAIDEIFERRYPSTTRDSAALVDRVRSSARLENRAAAAQLADIGELFAYRLSRCSDTEEWAVDTMDAVAAEVAAALRISQGQAASRLRYARAMRERLPRLAAVFKAGDIDYRTFQTIVYRTDLLTDDEVLAGVDARLAVNVPRWPSMTHGRLAGQVDRIVMRADADAVRRRKKRQSAREVSIADVGDGIAEIHGLLLSPDARALEERLNALSATVCEHDPRAREERRADALGALAASADRLGCRCGRPDCAAGKRPAATPVVIHVIAERATIDGTGSAPASQLGSDGLITPELVAELAKSARLVPLVHPADAPPEPGYVPSRALQDFVRCRDLTCRWPGCDRPAVECDLDHTIPYADGGPTHASNIKCYCRTHHLVKTFWGWRDQQLPDGTVILTSPAGQTHVTTPGSALLFPSLCLATGGMPAPEADPPRDYCGDRTAMMPRRTRTRAQNRAARIAAERRQNRDARRASPQTVGQPPPETVAQPPPF</sequence>
<dbReference type="EMBL" id="LQPY01000034">
    <property type="protein sequence ID" value="ORX00645.1"/>
    <property type="molecule type" value="Genomic_DNA"/>
</dbReference>
<dbReference type="SMART" id="SM00507">
    <property type="entry name" value="HNHc"/>
    <property type="match status" value="1"/>
</dbReference>
<reference evidence="3" key="2">
    <citation type="submission" date="2014-04" db="EMBL/GenBank/DDBJ databases">
        <authorList>
            <person name="Xu Y.W."/>
            <person name="Yang Q."/>
        </authorList>
    </citation>
    <scope>NUCLEOTIDE SEQUENCE</scope>
    <source>
        <strain evidence="3">DSM 44626</strain>
    </source>
</reference>
<feature type="compositionally biased region" description="Basic and acidic residues" evidence="1">
    <location>
        <begin position="463"/>
        <end position="474"/>
    </location>
</feature>
<evidence type="ECO:0000313" key="5">
    <source>
        <dbReference type="Proteomes" id="UP000193710"/>
    </source>
</evidence>
<dbReference type="Proteomes" id="UP000193710">
    <property type="component" value="Unassembled WGS sequence"/>
</dbReference>
<gene>
    <name evidence="4" type="ORF">AWC29_01440</name>
    <name evidence="3" type="ORF">BN973_02547</name>
</gene>
<proteinExistence type="predicted"/>
<dbReference type="OrthoDB" id="5242272at2"/>
<reference evidence="3" key="1">
    <citation type="journal article" date="2014" name="Genome Announc.">
        <title>Draft Genome Sequence of Mycobacterium triplex DSM 44626.</title>
        <authorList>
            <person name="Sassi M."/>
            <person name="Croce O."/>
            <person name="Robert C."/>
            <person name="Raoult D."/>
            <person name="Drancourt M."/>
        </authorList>
    </citation>
    <scope>NUCLEOTIDE SEQUENCE [LARGE SCALE GENOMIC DNA]</scope>
    <source>
        <strain evidence="3">DSM 44626</strain>
    </source>
</reference>
<dbReference type="InterPro" id="IPR003615">
    <property type="entry name" value="HNH_nuc"/>
</dbReference>
<dbReference type="HOGENOM" id="CLU_021786_3_2_11"/>
<evidence type="ECO:0000256" key="1">
    <source>
        <dbReference type="SAM" id="MobiDB-lite"/>
    </source>
</evidence>
<dbReference type="Gene3D" id="1.10.30.50">
    <property type="match status" value="1"/>
</dbReference>
<dbReference type="RefSeq" id="WP_036468472.1">
    <property type="nucleotide sequence ID" value="NZ_HG964446.1"/>
</dbReference>
<evidence type="ECO:0000313" key="4">
    <source>
        <dbReference type="EMBL" id="ORX00645.1"/>
    </source>
</evidence>
<dbReference type="InterPro" id="IPR003870">
    <property type="entry name" value="DUF222"/>
</dbReference>
<dbReference type="AlphaFoldDB" id="A0A024JY74"/>
<feature type="region of interest" description="Disordered" evidence="1">
    <location>
        <begin position="432"/>
        <end position="494"/>
    </location>
</feature>
<dbReference type="CDD" id="cd00085">
    <property type="entry name" value="HNHc"/>
    <property type="match status" value="1"/>
</dbReference>
<protein>
    <submittedName>
        <fullName evidence="3">13E12 repeat-containing protein</fullName>
    </submittedName>
</protein>
<evidence type="ECO:0000259" key="2">
    <source>
        <dbReference type="SMART" id="SM00507"/>
    </source>
</evidence>
<dbReference type="Pfam" id="PF02720">
    <property type="entry name" value="DUF222"/>
    <property type="match status" value="1"/>
</dbReference>
<dbReference type="Proteomes" id="UP000028880">
    <property type="component" value="Unassembled WGS sequence"/>
</dbReference>
<organism evidence="3">
    <name type="scientific">Mycobacterium triplex</name>
    <dbReference type="NCBI Taxonomy" id="47839"/>
    <lineage>
        <taxon>Bacteria</taxon>
        <taxon>Bacillati</taxon>
        <taxon>Actinomycetota</taxon>
        <taxon>Actinomycetes</taxon>
        <taxon>Mycobacteriales</taxon>
        <taxon>Mycobacteriaceae</taxon>
        <taxon>Mycobacterium</taxon>
        <taxon>Mycobacterium simiae complex</taxon>
    </lineage>
</organism>